<sequence length="95" mass="10925">MEEILSHNEMELMSSISGLQKSIFIQTEHLSEQLTKKLHHLEDYNSPIDDEAIRLAEVTAEFYKLLIKSPSISAVVKEIVSEGHQNEKHSQIVFY</sequence>
<evidence type="ECO:0000313" key="1">
    <source>
        <dbReference type="EMBL" id="SUN13141.1"/>
    </source>
</evidence>
<evidence type="ECO:0000313" key="4">
    <source>
        <dbReference type="Proteomes" id="UP000255140"/>
    </source>
</evidence>
<dbReference type="Proteomes" id="UP000255140">
    <property type="component" value="Unassembled WGS sequence"/>
</dbReference>
<dbReference type="Proteomes" id="UP000254076">
    <property type="component" value="Unassembled WGS sequence"/>
</dbReference>
<accession>A0A8B4R9X2</accession>
<evidence type="ECO:0000313" key="2">
    <source>
        <dbReference type="EMBL" id="SUN29756.1"/>
    </source>
</evidence>
<reference evidence="3 4" key="1">
    <citation type="submission" date="2018-06" db="EMBL/GenBank/DDBJ databases">
        <authorList>
            <consortium name="Pathogen Informatics"/>
            <person name="Doyle S."/>
        </authorList>
    </citation>
    <scope>NUCLEOTIDE SEQUENCE [LARGE SCALE GENOMIC DNA]</scope>
    <source>
        <strain evidence="1 3">NCTC8185</strain>
        <strain evidence="2 4">NCTC9828</strain>
    </source>
</reference>
<evidence type="ECO:0000313" key="3">
    <source>
        <dbReference type="Proteomes" id="UP000254076"/>
    </source>
</evidence>
<comment type="caution">
    <text evidence="1">The sequence shown here is derived from an EMBL/GenBank/DDBJ whole genome shotgun (WGS) entry which is preliminary data.</text>
</comment>
<name>A0A8B4R9X2_STRAG</name>
<dbReference type="EMBL" id="UHEQ01000004">
    <property type="protein sequence ID" value="SUN13141.1"/>
    <property type="molecule type" value="Genomic_DNA"/>
</dbReference>
<protein>
    <submittedName>
        <fullName evidence="1">Phage protein</fullName>
    </submittedName>
</protein>
<gene>
    <name evidence="1" type="ORF">NCTC8185_00292</name>
    <name evidence="2" type="ORF">NCTC9828_02009</name>
</gene>
<dbReference type="AlphaFoldDB" id="A0A8B4R9X2"/>
<dbReference type="RefSeq" id="WP_000391256.1">
    <property type="nucleotide sequence ID" value="NZ_CAACXY010000005.1"/>
</dbReference>
<proteinExistence type="predicted"/>
<dbReference type="EMBL" id="UHEW01000005">
    <property type="protein sequence ID" value="SUN29756.1"/>
    <property type="molecule type" value="Genomic_DNA"/>
</dbReference>
<organism evidence="1 3">
    <name type="scientific">Streptococcus agalactiae</name>
    <dbReference type="NCBI Taxonomy" id="1311"/>
    <lineage>
        <taxon>Bacteria</taxon>
        <taxon>Bacillati</taxon>
        <taxon>Bacillota</taxon>
        <taxon>Bacilli</taxon>
        <taxon>Lactobacillales</taxon>
        <taxon>Streptococcaceae</taxon>
        <taxon>Streptococcus</taxon>
    </lineage>
</organism>